<proteinExistence type="predicted"/>
<dbReference type="Proteomes" id="UP000011568">
    <property type="component" value="Unassembled WGS sequence"/>
</dbReference>
<dbReference type="RefSeq" id="WP_004054372.1">
    <property type="nucleotide sequence ID" value="NZ_AOMC01000123.1"/>
</dbReference>
<evidence type="ECO:0000256" key="1">
    <source>
        <dbReference type="ARBA" id="ARBA00022723"/>
    </source>
</evidence>
<dbReference type="STRING" id="931277.C448_10117"/>
<dbReference type="CDD" id="cd02224">
    <property type="entry name" value="cupin_SPO2919-like"/>
    <property type="match status" value="1"/>
</dbReference>
<accession>M0MB56</accession>
<dbReference type="InterPro" id="IPR011051">
    <property type="entry name" value="RmlC_Cupin_sf"/>
</dbReference>
<dbReference type="InterPro" id="IPR014710">
    <property type="entry name" value="RmlC-like_jellyroll"/>
</dbReference>
<dbReference type="InterPro" id="IPR013096">
    <property type="entry name" value="Cupin_2"/>
</dbReference>
<dbReference type="GO" id="GO:0046872">
    <property type="term" value="F:metal ion binding"/>
    <property type="evidence" value="ECO:0007669"/>
    <property type="project" value="UniProtKB-KW"/>
</dbReference>
<dbReference type="PANTHER" id="PTHR35848:SF9">
    <property type="entry name" value="SLL1358 PROTEIN"/>
    <property type="match status" value="1"/>
</dbReference>
<organism evidence="3 4">
    <name type="scientific">Halococcus morrhuae DSM 1307</name>
    <dbReference type="NCBI Taxonomy" id="931277"/>
    <lineage>
        <taxon>Archaea</taxon>
        <taxon>Methanobacteriati</taxon>
        <taxon>Methanobacteriota</taxon>
        <taxon>Stenosarchaea group</taxon>
        <taxon>Halobacteria</taxon>
        <taxon>Halobacteriales</taxon>
        <taxon>Halococcaceae</taxon>
        <taxon>Halococcus</taxon>
    </lineage>
</organism>
<keyword evidence="1" id="KW-0479">Metal-binding</keyword>
<comment type="caution">
    <text evidence="3">The sequence shown here is derived from an EMBL/GenBank/DDBJ whole genome shotgun (WGS) entry which is preliminary data.</text>
</comment>
<dbReference type="AlphaFoldDB" id="M0MB56"/>
<evidence type="ECO:0000313" key="4">
    <source>
        <dbReference type="Proteomes" id="UP000011568"/>
    </source>
</evidence>
<dbReference type="SUPFAM" id="SSF51182">
    <property type="entry name" value="RmlC-like cupins"/>
    <property type="match status" value="1"/>
</dbReference>
<evidence type="ECO:0000313" key="3">
    <source>
        <dbReference type="EMBL" id="EMA42986.1"/>
    </source>
</evidence>
<gene>
    <name evidence="3" type="ORF">C448_10117</name>
</gene>
<name>M0MB56_HALMO</name>
<sequence>MSAATHRSIPINDSDIDWSAIGPDDTGFRRKQLGAAAGGDDIGCSLYELPAGERSWPYHYHTRNEEALYVLSGTATLRLDDEEEKLRPGTYVALPTGAEHAHRVVNDGDEPVQYLVLSTMDEPDVVGYPDADALGVYAGTPPGGDEDERVLSGFFREDDDLDFGDEIADD</sequence>
<dbReference type="eggNOG" id="arCOG02998">
    <property type="taxonomic scope" value="Archaea"/>
</dbReference>
<evidence type="ECO:0000259" key="2">
    <source>
        <dbReference type="Pfam" id="PF07883"/>
    </source>
</evidence>
<dbReference type="Pfam" id="PF07883">
    <property type="entry name" value="Cupin_2"/>
    <property type="match status" value="1"/>
</dbReference>
<dbReference type="EMBL" id="AOMC01000123">
    <property type="protein sequence ID" value="EMA42986.1"/>
    <property type="molecule type" value="Genomic_DNA"/>
</dbReference>
<reference evidence="3 4" key="1">
    <citation type="journal article" date="2014" name="PLoS Genet.">
        <title>Phylogenetically driven sequencing of extremely halophilic archaea reveals strategies for static and dynamic osmo-response.</title>
        <authorList>
            <person name="Becker E.A."/>
            <person name="Seitzer P.M."/>
            <person name="Tritt A."/>
            <person name="Larsen D."/>
            <person name="Krusor M."/>
            <person name="Yao A.I."/>
            <person name="Wu D."/>
            <person name="Madern D."/>
            <person name="Eisen J.A."/>
            <person name="Darling A.E."/>
            <person name="Facciotti M.T."/>
        </authorList>
    </citation>
    <scope>NUCLEOTIDE SEQUENCE [LARGE SCALE GENOMIC DNA]</scope>
    <source>
        <strain evidence="3 4">DSM 1307</strain>
    </source>
</reference>
<dbReference type="PANTHER" id="PTHR35848">
    <property type="entry name" value="OXALATE-BINDING PROTEIN"/>
    <property type="match status" value="1"/>
</dbReference>
<feature type="domain" description="Cupin type-2" evidence="2">
    <location>
        <begin position="46"/>
        <end position="117"/>
    </location>
</feature>
<dbReference type="InterPro" id="IPR051610">
    <property type="entry name" value="GPI/OXD"/>
</dbReference>
<keyword evidence="4" id="KW-1185">Reference proteome</keyword>
<dbReference type="Gene3D" id="2.60.120.10">
    <property type="entry name" value="Jelly Rolls"/>
    <property type="match status" value="1"/>
</dbReference>
<protein>
    <submittedName>
        <fullName evidence="3">Cupin</fullName>
    </submittedName>
</protein>
<dbReference type="PATRIC" id="fig|931277.6.peg.1978"/>